<proteinExistence type="predicted"/>
<reference evidence="1" key="1">
    <citation type="journal article" date="2020" name="mSystems">
        <title>Genome- and Community-Level Interaction Insights into Carbon Utilization and Element Cycling Functions of Hydrothermarchaeota in Hydrothermal Sediment.</title>
        <authorList>
            <person name="Zhou Z."/>
            <person name="Liu Y."/>
            <person name="Xu W."/>
            <person name="Pan J."/>
            <person name="Luo Z.H."/>
            <person name="Li M."/>
        </authorList>
    </citation>
    <scope>NUCLEOTIDE SEQUENCE [LARGE SCALE GENOMIC DNA]</scope>
    <source>
        <strain evidence="1">SpSt-464</strain>
    </source>
</reference>
<evidence type="ECO:0000313" key="1">
    <source>
        <dbReference type="EMBL" id="HFK24164.1"/>
    </source>
</evidence>
<dbReference type="InterPro" id="IPR011990">
    <property type="entry name" value="TPR-like_helical_dom_sf"/>
</dbReference>
<dbReference type="AlphaFoldDB" id="A0A7C3N991"/>
<organism evidence="1">
    <name type="scientific">candidate division WOR-3 bacterium</name>
    <dbReference type="NCBI Taxonomy" id="2052148"/>
    <lineage>
        <taxon>Bacteria</taxon>
        <taxon>Bacteria division WOR-3</taxon>
    </lineage>
</organism>
<sequence length="322" mass="38118">MKKFILIIFLSFFSISLFSYPLYKDDVDTIVNLLYKQDYEKALKYNESIKNKYSPVLYHFLKATIISTYMSDFETDSLSYLLFSSSDSVLKYADLKDSYDNFFVGGVFLYKTYYYVDKGNYTKVINNGLSALKFFNRSIDIDKRMYDSYLGKGVVTYFVNKFKDKLPFVSGNDDGIKLIKFAADSGIFVQYPAYNVLSILYQLDKNYKEAEKVCAKLREIYPENRMFLFTHIKILLEQNKFKETLPLLEKLKDEVEKNQPETYVNLSFVYYNLTLVYTELKDFEKAKLYLRKLNKVYMLSSDNRKVKEFYRKGEILKKRIDG</sequence>
<comment type="caution">
    <text evidence="1">The sequence shown here is derived from an EMBL/GenBank/DDBJ whole genome shotgun (WGS) entry which is preliminary data.</text>
</comment>
<dbReference type="InterPro" id="IPR019412">
    <property type="entry name" value="IML2/TPR_39"/>
</dbReference>
<dbReference type="Pfam" id="PF10300">
    <property type="entry name" value="Iml2-TPR_39"/>
    <property type="match status" value="1"/>
</dbReference>
<name>A0A7C3N991_UNCW3</name>
<gene>
    <name evidence="1" type="ORF">ENS15_05895</name>
</gene>
<dbReference type="Gene3D" id="1.25.40.10">
    <property type="entry name" value="Tetratricopeptide repeat domain"/>
    <property type="match status" value="1"/>
</dbReference>
<protein>
    <submittedName>
        <fullName evidence="1">DUF3808 domain-containing protein</fullName>
    </submittedName>
</protein>
<dbReference type="SUPFAM" id="SSF48452">
    <property type="entry name" value="TPR-like"/>
    <property type="match status" value="1"/>
</dbReference>
<accession>A0A7C3N991</accession>
<dbReference type="EMBL" id="DSTT01000005">
    <property type="protein sequence ID" value="HFK24164.1"/>
    <property type="molecule type" value="Genomic_DNA"/>
</dbReference>